<dbReference type="PANTHER" id="PTHR14155:SF576">
    <property type="entry name" value="E3 UBIQUITIN-PROTEIN LIGASE ATL6-LIKE"/>
    <property type="match status" value="1"/>
</dbReference>
<keyword evidence="12 15" id="KW-0472">Membrane</keyword>
<dbReference type="EC" id="2.3.2.27" evidence="4"/>
<dbReference type="AlphaFoldDB" id="A0A371HIU2"/>
<evidence type="ECO:0000256" key="4">
    <source>
        <dbReference type="ARBA" id="ARBA00012483"/>
    </source>
</evidence>
<comment type="subcellular location">
    <subcellularLocation>
        <location evidence="2">Membrane</location>
        <topology evidence="2">Single-pass membrane protein</topology>
    </subcellularLocation>
</comment>
<evidence type="ECO:0000256" key="7">
    <source>
        <dbReference type="ARBA" id="ARBA00022723"/>
    </source>
</evidence>
<evidence type="ECO:0000256" key="6">
    <source>
        <dbReference type="ARBA" id="ARBA00022692"/>
    </source>
</evidence>
<dbReference type="STRING" id="157652.A0A371HIU2"/>
<dbReference type="PANTHER" id="PTHR14155">
    <property type="entry name" value="RING FINGER DOMAIN-CONTAINING"/>
    <property type="match status" value="1"/>
</dbReference>
<comment type="pathway">
    <text evidence="3">Protein modification; protein ubiquitination.</text>
</comment>
<protein>
    <recommendedName>
        <fullName evidence="4">RING-type E3 ubiquitin transferase</fullName>
        <ecNumber evidence="4">2.3.2.27</ecNumber>
    </recommendedName>
</protein>
<dbReference type="Proteomes" id="UP000257109">
    <property type="component" value="Unassembled WGS sequence"/>
</dbReference>
<comment type="caution">
    <text evidence="18">The sequence shown here is derived from an EMBL/GenBank/DDBJ whole genome shotgun (WGS) entry which is preliminary data.</text>
</comment>
<evidence type="ECO:0000256" key="11">
    <source>
        <dbReference type="ARBA" id="ARBA00022989"/>
    </source>
</evidence>
<feature type="chain" id="PRO_5016720777" description="RING-type E3 ubiquitin transferase" evidence="16">
    <location>
        <begin position="19"/>
        <end position="338"/>
    </location>
</feature>
<name>A0A371HIU2_MUCPR</name>
<keyword evidence="5" id="KW-0808">Transferase</keyword>
<evidence type="ECO:0000256" key="5">
    <source>
        <dbReference type="ARBA" id="ARBA00022679"/>
    </source>
</evidence>
<reference evidence="18" key="1">
    <citation type="submission" date="2018-05" db="EMBL/GenBank/DDBJ databases">
        <title>Draft genome of Mucuna pruriens seed.</title>
        <authorList>
            <person name="Nnadi N.E."/>
            <person name="Vos R."/>
            <person name="Hasami M.H."/>
            <person name="Devisetty U.K."/>
            <person name="Aguiy J.C."/>
        </authorList>
    </citation>
    <scope>NUCLEOTIDE SEQUENCE [LARGE SCALE GENOMIC DNA]</scope>
    <source>
        <strain evidence="18">JCA_2017</strain>
    </source>
</reference>
<keyword evidence="16" id="KW-0732">Signal</keyword>
<evidence type="ECO:0000256" key="16">
    <source>
        <dbReference type="SAM" id="SignalP"/>
    </source>
</evidence>
<dbReference type="EMBL" id="QJKJ01002475">
    <property type="protein sequence ID" value="RDY02708.1"/>
    <property type="molecule type" value="Genomic_DNA"/>
</dbReference>
<evidence type="ECO:0000256" key="1">
    <source>
        <dbReference type="ARBA" id="ARBA00000900"/>
    </source>
</evidence>
<organism evidence="18 19">
    <name type="scientific">Mucuna pruriens</name>
    <name type="common">Velvet bean</name>
    <name type="synonym">Dolichos pruriens</name>
    <dbReference type="NCBI Taxonomy" id="157652"/>
    <lineage>
        <taxon>Eukaryota</taxon>
        <taxon>Viridiplantae</taxon>
        <taxon>Streptophyta</taxon>
        <taxon>Embryophyta</taxon>
        <taxon>Tracheophyta</taxon>
        <taxon>Spermatophyta</taxon>
        <taxon>Magnoliopsida</taxon>
        <taxon>eudicotyledons</taxon>
        <taxon>Gunneridae</taxon>
        <taxon>Pentapetalae</taxon>
        <taxon>rosids</taxon>
        <taxon>fabids</taxon>
        <taxon>Fabales</taxon>
        <taxon>Fabaceae</taxon>
        <taxon>Papilionoideae</taxon>
        <taxon>50 kb inversion clade</taxon>
        <taxon>NPAAA clade</taxon>
        <taxon>indigoferoid/millettioid clade</taxon>
        <taxon>Phaseoleae</taxon>
        <taxon>Mucuna</taxon>
    </lineage>
</organism>
<evidence type="ECO:0000256" key="15">
    <source>
        <dbReference type="SAM" id="Phobius"/>
    </source>
</evidence>
<evidence type="ECO:0000256" key="9">
    <source>
        <dbReference type="ARBA" id="ARBA00022786"/>
    </source>
</evidence>
<evidence type="ECO:0000313" key="18">
    <source>
        <dbReference type="EMBL" id="RDY02708.1"/>
    </source>
</evidence>
<dbReference type="InterPro" id="IPR013083">
    <property type="entry name" value="Znf_RING/FYVE/PHD"/>
</dbReference>
<feature type="transmembrane region" description="Helical" evidence="15">
    <location>
        <begin position="42"/>
        <end position="67"/>
    </location>
</feature>
<keyword evidence="8 14" id="KW-0863">Zinc-finger</keyword>
<evidence type="ECO:0000256" key="8">
    <source>
        <dbReference type="ARBA" id="ARBA00022771"/>
    </source>
</evidence>
<dbReference type="Gene3D" id="3.30.40.10">
    <property type="entry name" value="Zinc/RING finger domain, C3HC4 (zinc finger)"/>
    <property type="match status" value="1"/>
</dbReference>
<keyword evidence="7" id="KW-0479">Metal-binding</keyword>
<comment type="catalytic activity">
    <reaction evidence="1">
        <text>S-ubiquitinyl-[E2 ubiquitin-conjugating enzyme]-L-cysteine + [acceptor protein]-L-lysine = [E2 ubiquitin-conjugating enzyme]-L-cysteine + N(6)-ubiquitinyl-[acceptor protein]-L-lysine.</text>
        <dbReference type="EC" id="2.3.2.27"/>
    </reaction>
</comment>
<feature type="domain" description="RING-type" evidence="17">
    <location>
        <begin position="113"/>
        <end position="155"/>
    </location>
</feature>
<evidence type="ECO:0000256" key="13">
    <source>
        <dbReference type="ARBA" id="ARBA00024209"/>
    </source>
</evidence>
<evidence type="ECO:0000256" key="10">
    <source>
        <dbReference type="ARBA" id="ARBA00022833"/>
    </source>
</evidence>
<dbReference type="InterPro" id="IPR053238">
    <property type="entry name" value="RING-H2_zinc_finger"/>
</dbReference>
<dbReference type="OrthoDB" id="8062037at2759"/>
<keyword evidence="19" id="KW-1185">Reference proteome</keyword>
<feature type="signal peptide" evidence="16">
    <location>
        <begin position="1"/>
        <end position="18"/>
    </location>
</feature>
<dbReference type="SMART" id="SM00184">
    <property type="entry name" value="RING"/>
    <property type="match status" value="1"/>
</dbReference>
<dbReference type="Pfam" id="PF13639">
    <property type="entry name" value="zf-RING_2"/>
    <property type="match status" value="1"/>
</dbReference>
<keyword evidence="9" id="KW-0833">Ubl conjugation pathway</keyword>
<dbReference type="GO" id="GO:0016020">
    <property type="term" value="C:membrane"/>
    <property type="evidence" value="ECO:0007669"/>
    <property type="project" value="UniProtKB-SubCell"/>
</dbReference>
<accession>A0A371HIU2</accession>
<dbReference type="GO" id="GO:0008270">
    <property type="term" value="F:zinc ion binding"/>
    <property type="evidence" value="ECO:0007669"/>
    <property type="project" value="UniProtKB-KW"/>
</dbReference>
<gene>
    <name evidence="18" type="primary">ATL31</name>
    <name evidence="18" type="ORF">CR513_13802</name>
</gene>
<keyword evidence="10" id="KW-0862">Zinc</keyword>
<dbReference type="CDD" id="cd16461">
    <property type="entry name" value="RING-H2_EL5-like"/>
    <property type="match status" value="1"/>
</dbReference>
<evidence type="ECO:0000313" key="19">
    <source>
        <dbReference type="Proteomes" id="UP000257109"/>
    </source>
</evidence>
<evidence type="ECO:0000256" key="12">
    <source>
        <dbReference type="ARBA" id="ARBA00023136"/>
    </source>
</evidence>
<dbReference type="InterPro" id="IPR001841">
    <property type="entry name" value="Znf_RING"/>
</dbReference>
<evidence type="ECO:0000256" key="3">
    <source>
        <dbReference type="ARBA" id="ARBA00004906"/>
    </source>
</evidence>
<keyword evidence="11 15" id="KW-1133">Transmembrane helix</keyword>
<dbReference type="PROSITE" id="PS50089">
    <property type="entry name" value="ZF_RING_2"/>
    <property type="match status" value="1"/>
</dbReference>
<evidence type="ECO:0000256" key="2">
    <source>
        <dbReference type="ARBA" id="ARBA00004167"/>
    </source>
</evidence>
<feature type="non-terminal residue" evidence="18">
    <location>
        <position position="1"/>
    </location>
</feature>
<keyword evidence="6 15" id="KW-0812">Transmembrane</keyword>
<evidence type="ECO:0000259" key="17">
    <source>
        <dbReference type="PROSITE" id="PS50089"/>
    </source>
</evidence>
<dbReference type="SUPFAM" id="SSF57850">
    <property type="entry name" value="RING/U-box"/>
    <property type="match status" value="1"/>
</dbReference>
<dbReference type="GO" id="GO:0061630">
    <property type="term" value="F:ubiquitin protein ligase activity"/>
    <property type="evidence" value="ECO:0007669"/>
    <property type="project" value="UniProtKB-EC"/>
</dbReference>
<sequence length="338" mass="37279">MRIIILFFLVAPTSFVFCTTYNQSTPPPSVPHGASNKATVGGILPVLLTFFVFAFFITAFCYVYILYCFPQQHELPQTTRTTRGIDPRVLATCPVMSYSAAAKNLKFNAALQCAVCLAEFGDADALRLLPKCGHAFHSACIDAWLASHVTCPVCRGEVSVEIEGEARARHVLDESSVRGFGVLLRSHSTGHSMERLALRLSEEVMKKILEDGERGSVTTMKRSASYDVVLRSWEGGEGSISSKGESNNNNNRWVLSLTPPFVYRGSGSSNVGPASSGIPRMLGFGYAVLFGAMDPIMGLPLRVWNERPIHQRYRGLYCCEERNIIPEEWCDHTGNINL</sequence>
<dbReference type="FunFam" id="3.30.40.10:FF:000187">
    <property type="entry name" value="E3 ubiquitin-protein ligase ATL6"/>
    <property type="match status" value="1"/>
</dbReference>
<proteinExistence type="inferred from homology"/>
<evidence type="ECO:0000256" key="14">
    <source>
        <dbReference type="PROSITE-ProRule" id="PRU00175"/>
    </source>
</evidence>
<comment type="similarity">
    <text evidence="13">Belongs to the RING-type zinc finger family. ATL subfamily.</text>
</comment>